<dbReference type="GO" id="GO:0005524">
    <property type="term" value="F:ATP binding"/>
    <property type="evidence" value="ECO:0007669"/>
    <property type="project" value="UniProtKB-KW"/>
</dbReference>
<accession>A0ABU3C429</accession>
<dbReference type="InterPro" id="IPR050221">
    <property type="entry name" value="26S_Proteasome_ATPase"/>
</dbReference>
<gene>
    <name evidence="5" type="ORF">RM532_15185</name>
</gene>
<dbReference type="InterPro" id="IPR003959">
    <property type="entry name" value="ATPase_AAA_core"/>
</dbReference>
<dbReference type="EMBL" id="JAVRIB010000025">
    <property type="protein sequence ID" value="MDT0636295.1"/>
    <property type="molecule type" value="Genomic_DNA"/>
</dbReference>
<dbReference type="Pfam" id="PF00004">
    <property type="entry name" value="AAA"/>
    <property type="match status" value="2"/>
</dbReference>
<dbReference type="PANTHER" id="PTHR23073">
    <property type="entry name" value="26S PROTEASOME REGULATORY SUBUNIT"/>
    <property type="match status" value="1"/>
</dbReference>
<proteinExistence type="inferred from homology"/>
<dbReference type="Gene3D" id="3.40.50.300">
    <property type="entry name" value="P-loop containing nucleotide triphosphate hydrolases"/>
    <property type="match status" value="2"/>
</dbReference>
<dbReference type="InterPro" id="IPR003593">
    <property type="entry name" value="AAA+_ATPase"/>
</dbReference>
<feature type="domain" description="AAA+ ATPase" evidence="4">
    <location>
        <begin position="479"/>
        <end position="608"/>
    </location>
</feature>
<evidence type="ECO:0000313" key="5">
    <source>
        <dbReference type="EMBL" id="MDT0636295.1"/>
    </source>
</evidence>
<evidence type="ECO:0000256" key="3">
    <source>
        <dbReference type="ARBA" id="ARBA00022840"/>
    </source>
</evidence>
<keyword evidence="6" id="KW-1185">Reference proteome</keyword>
<feature type="domain" description="AAA+ ATPase" evidence="4">
    <location>
        <begin position="237"/>
        <end position="370"/>
    </location>
</feature>
<organism evidence="5 6">
    <name type="scientific">Spectribacter hydrogenoxidans</name>
    <dbReference type="NCBI Taxonomy" id="3075608"/>
    <lineage>
        <taxon>Bacteria</taxon>
        <taxon>Pseudomonadati</taxon>
        <taxon>Pseudomonadota</taxon>
        <taxon>Gammaproteobacteria</taxon>
        <taxon>Salinisphaerales</taxon>
        <taxon>Salinisphaeraceae</taxon>
        <taxon>Spectribacter</taxon>
    </lineage>
</organism>
<name>A0ABU3C429_9GAMM</name>
<reference evidence="5 6" key="1">
    <citation type="submission" date="2023-09" db="EMBL/GenBank/DDBJ databases">
        <authorList>
            <person name="Rey-Velasco X."/>
        </authorList>
    </citation>
    <scope>NUCLEOTIDE SEQUENCE [LARGE SCALE GENOMIC DNA]</scope>
    <source>
        <strain evidence="5 6">W335</strain>
    </source>
</reference>
<sequence length="695" mass="76544">MRIPDLVDRDEPAFDVLGARWHERVSRLLEDDDDSHGMPSTLRDLRPGLRRQLLDLLDAAEAELVRKAGVPRDRLTSNITRLSRLIGLNRTEESVIEFCARQVLYPPLAELAMSFENLNAIQFFRVLGRVTGCQPSRLQAAVREQSRLSQSGLLQVDEQCFRGAQHSVLASSFDNLELMPGLADKLQMAHFDFDEVFGPFFARRNPGSLSLDQFSYLGDDLSVLDAILRSAVDSRGQGSQVLLYGPPGTGKTELVHALADAIGADLYAVSTGTASGMAYDGAERIRSFRLAQQALRHRRRSLILFDEVEDVFGSQSLSHAGFSGRRHKGWINNLLENCAVPGVWVTNHAGGMDPAYIRRFSLALKLDVPPKSVRLKISRDYLEDLSVAPELLSGIAATEDITPADLDRTRRVLSSLPGWSGDREKASCAALTLLGSGPRGGGRERLRPPVRQPMPAFDPALINTDVDLRDVVDGLQRSGEGRLCLYGPPGTGKTALAGYLAEVLERDLITVSASDWLDPYLGMTERHMRQTFEAAAQRSAVLLVDEADSFLQDRDNAAHSWEVTQVNELLKRLEQCRGIVLFATNAFESLDPAVLRRLDMKLAFRPMNAGQNRLMFQRVLECHDIAVEKEAVAAACTRIQSIGSVVGGDYLAAQRRLRVLGRAMTAADLGDAVAAEIRVRARHRGQGMGFTATLN</sequence>
<dbReference type="InterPro" id="IPR027417">
    <property type="entry name" value="P-loop_NTPase"/>
</dbReference>
<protein>
    <submittedName>
        <fullName evidence="5">ATP-binding protein</fullName>
    </submittedName>
</protein>
<evidence type="ECO:0000256" key="1">
    <source>
        <dbReference type="ARBA" id="ARBA00006914"/>
    </source>
</evidence>
<evidence type="ECO:0000313" key="6">
    <source>
        <dbReference type="Proteomes" id="UP001251857"/>
    </source>
</evidence>
<keyword evidence="2" id="KW-0547">Nucleotide-binding</keyword>
<dbReference type="SUPFAM" id="SSF52540">
    <property type="entry name" value="P-loop containing nucleoside triphosphate hydrolases"/>
    <property type="match status" value="2"/>
</dbReference>
<comment type="caution">
    <text evidence="5">The sequence shown here is derived from an EMBL/GenBank/DDBJ whole genome shotgun (WGS) entry which is preliminary data.</text>
</comment>
<keyword evidence="3 5" id="KW-0067">ATP-binding</keyword>
<evidence type="ECO:0000256" key="2">
    <source>
        <dbReference type="ARBA" id="ARBA00022741"/>
    </source>
</evidence>
<dbReference type="SMART" id="SM00382">
    <property type="entry name" value="AAA"/>
    <property type="match status" value="2"/>
</dbReference>
<dbReference type="RefSeq" id="WP_311654189.1">
    <property type="nucleotide sequence ID" value="NZ_JAVRIB010000025.1"/>
</dbReference>
<dbReference type="CDD" id="cd19481">
    <property type="entry name" value="RecA-like_protease"/>
    <property type="match status" value="1"/>
</dbReference>
<evidence type="ECO:0000259" key="4">
    <source>
        <dbReference type="SMART" id="SM00382"/>
    </source>
</evidence>
<comment type="similarity">
    <text evidence="1">Belongs to the AAA ATPase family.</text>
</comment>
<dbReference type="Proteomes" id="UP001251857">
    <property type="component" value="Unassembled WGS sequence"/>
</dbReference>